<evidence type="ECO:0000313" key="3">
    <source>
        <dbReference type="EMBL" id="TVY41600.1"/>
    </source>
</evidence>
<dbReference type="EMBL" id="QGMI01000382">
    <property type="protein sequence ID" value="TVY41600.1"/>
    <property type="molecule type" value="Genomic_DNA"/>
</dbReference>
<dbReference type="Pfam" id="PF00651">
    <property type="entry name" value="BTB"/>
    <property type="match status" value="1"/>
</dbReference>
<comment type="caution">
    <text evidence="3">The sequence shown here is derived from an EMBL/GenBank/DDBJ whole genome shotgun (WGS) entry which is preliminary data.</text>
</comment>
<evidence type="ECO:0000313" key="4">
    <source>
        <dbReference type="Proteomes" id="UP000443090"/>
    </source>
</evidence>
<gene>
    <name evidence="3" type="ORF">LOCC1_G007764</name>
</gene>
<proteinExistence type="predicted"/>
<feature type="domain" description="BTB" evidence="2">
    <location>
        <begin position="69"/>
        <end position="140"/>
    </location>
</feature>
<dbReference type="PROSITE" id="PS50097">
    <property type="entry name" value="BTB"/>
    <property type="match status" value="1"/>
</dbReference>
<dbReference type="InterPro" id="IPR011333">
    <property type="entry name" value="SKP1/BTB/POZ_sf"/>
</dbReference>
<dbReference type="PANTHER" id="PTHR47843:SF2">
    <property type="entry name" value="BTB DOMAIN-CONTAINING PROTEIN"/>
    <property type="match status" value="1"/>
</dbReference>
<organism evidence="3 4">
    <name type="scientific">Lachnellula occidentalis</name>
    <dbReference type="NCBI Taxonomy" id="215460"/>
    <lineage>
        <taxon>Eukaryota</taxon>
        <taxon>Fungi</taxon>
        <taxon>Dikarya</taxon>
        <taxon>Ascomycota</taxon>
        <taxon>Pezizomycotina</taxon>
        <taxon>Leotiomycetes</taxon>
        <taxon>Helotiales</taxon>
        <taxon>Lachnaceae</taxon>
        <taxon>Lachnellula</taxon>
    </lineage>
</organism>
<dbReference type="OrthoDB" id="194443at2759"/>
<reference evidence="3 4" key="1">
    <citation type="submission" date="2018-05" db="EMBL/GenBank/DDBJ databases">
        <title>Genome sequencing and assembly of the regulated plant pathogen Lachnellula willkommii and related sister species for the development of diagnostic species identification markers.</title>
        <authorList>
            <person name="Giroux E."/>
            <person name="Bilodeau G."/>
        </authorList>
    </citation>
    <scope>NUCLEOTIDE SEQUENCE [LARGE SCALE GENOMIC DNA]</scope>
    <source>
        <strain evidence="3 4">CBS 160.35</strain>
    </source>
</reference>
<feature type="region of interest" description="Disordered" evidence="1">
    <location>
        <begin position="1"/>
        <end position="33"/>
    </location>
</feature>
<dbReference type="PANTHER" id="PTHR47843">
    <property type="entry name" value="BTB DOMAIN-CONTAINING PROTEIN-RELATED"/>
    <property type="match status" value="1"/>
</dbReference>
<dbReference type="InterPro" id="IPR000210">
    <property type="entry name" value="BTB/POZ_dom"/>
</dbReference>
<dbReference type="Proteomes" id="UP000443090">
    <property type="component" value="Unassembled WGS sequence"/>
</dbReference>
<dbReference type="SUPFAM" id="SSF54695">
    <property type="entry name" value="POZ domain"/>
    <property type="match status" value="1"/>
</dbReference>
<dbReference type="AlphaFoldDB" id="A0A8H8UEX0"/>
<sequence length="260" mass="29246">MTPPRRRAAARASTTPRRTLRGHAPSTPVTVSAPVSPAALPTMIVKLKFNVKGKPKANGPNFSSGSGHQIVTILAGSGEKEEKFIVHKQFACHYSPVFKAAFESGFIEGQTQTYKLEDVEPKVVQLLVQWFYTQKLDIEVNMAQNAQEAFLLAVSLWALADKLLLPGLQNEVVDWIDRVCTEEVFFPTHCLKHVYDCTGAGSLLRKLFIVQTAHYMPSSWYTTEAKYFPQEFLVDLAEYFSTKFAAKDKCETRETFYVQE</sequence>
<evidence type="ECO:0000259" key="2">
    <source>
        <dbReference type="PROSITE" id="PS50097"/>
    </source>
</evidence>
<evidence type="ECO:0000256" key="1">
    <source>
        <dbReference type="SAM" id="MobiDB-lite"/>
    </source>
</evidence>
<dbReference type="CDD" id="cd18186">
    <property type="entry name" value="BTB_POZ_ZBTB_KLHL-like"/>
    <property type="match status" value="1"/>
</dbReference>
<name>A0A8H8UEX0_9HELO</name>
<keyword evidence="4" id="KW-1185">Reference proteome</keyword>
<dbReference type="Gene3D" id="3.30.710.10">
    <property type="entry name" value="Potassium Channel Kv1.1, Chain A"/>
    <property type="match status" value="1"/>
</dbReference>
<protein>
    <recommendedName>
        <fullName evidence="2">BTB domain-containing protein</fullName>
    </recommendedName>
</protein>
<dbReference type="SMART" id="SM00225">
    <property type="entry name" value="BTB"/>
    <property type="match status" value="1"/>
</dbReference>
<accession>A0A8H8UEX0</accession>